<dbReference type="Proteomes" id="UP000095286">
    <property type="component" value="Unplaced"/>
</dbReference>
<dbReference type="WBParaSite" id="RSKR_0000613700.1">
    <property type="protein sequence ID" value="RSKR_0000613700.1"/>
    <property type="gene ID" value="RSKR_0000613700"/>
</dbReference>
<proteinExistence type="predicted"/>
<evidence type="ECO:0000313" key="2">
    <source>
        <dbReference type="WBParaSite" id="RSKR_0000613700.1"/>
    </source>
</evidence>
<evidence type="ECO:0000313" key="1">
    <source>
        <dbReference type="Proteomes" id="UP000095286"/>
    </source>
</evidence>
<protein>
    <submittedName>
        <fullName evidence="2">PDZ domain-containing protein</fullName>
    </submittedName>
</protein>
<sequence>MSISFIYKIELAIPETPNQDLEFNTDLIINKTSKNPDIAKHIFFGDMLMTMNDVAVTNKVDYEETITDLVGSVVEFWFQRINGDLAGIKPLYQLDPERQSKLVLARGYLYFSIDIVKTEQNNEIGLYVKHYQNRVIVTRVKANSLAAKHLAIGDHILDVDGTRVSNKNIFGKLITSNLKELGHTNLIIERPSSKESEKWTEWALDAPPSVKIRTDVQTILEKVRNDLIDNKAGPPKLKSILIKHGENKDYDDMPAVSFDDDATVFDIGSDAFGKKLKKVNRSSYQRSTLLSLRNQCQLTHLFWILFKSNMKLGQFHTEMYQSNTKQTSAWSDYNDRRIRFQYLKHAAGVKEASKVEEKWAKAPPVEHFDRQMFVEYFPQLFYDLRYENNMSCIQIFFQT</sequence>
<accession>A0AC35U0R1</accession>
<reference evidence="2" key="1">
    <citation type="submission" date="2016-11" db="UniProtKB">
        <authorList>
            <consortium name="WormBaseParasite"/>
        </authorList>
    </citation>
    <scope>IDENTIFICATION</scope>
    <source>
        <strain evidence="2">KR3021</strain>
    </source>
</reference>
<name>A0AC35U0R1_9BILA</name>
<organism evidence="1 2">
    <name type="scientific">Rhabditophanes sp. KR3021</name>
    <dbReference type="NCBI Taxonomy" id="114890"/>
    <lineage>
        <taxon>Eukaryota</taxon>
        <taxon>Metazoa</taxon>
        <taxon>Ecdysozoa</taxon>
        <taxon>Nematoda</taxon>
        <taxon>Chromadorea</taxon>
        <taxon>Rhabditida</taxon>
        <taxon>Tylenchina</taxon>
        <taxon>Panagrolaimomorpha</taxon>
        <taxon>Strongyloidoidea</taxon>
        <taxon>Alloionematidae</taxon>
        <taxon>Rhabditophanes</taxon>
    </lineage>
</organism>